<dbReference type="AlphaFoldDB" id="A0A2A7MNQ4"/>
<dbReference type="EMBL" id="PDCP01000173">
    <property type="protein sequence ID" value="PEG32971.1"/>
    <property type="molecule type" value="Genomic_DNA"/>
</dbReference>
<dbReference type="EMBL" id="BLKS01000001">
    <property type="protein sequence ID" value="GFG51054.1"/>
    <property type="molecule type" value="Genomic_DNA"/>
</dbReference>
<evidence type="ECO:0000313" key="4">
    <source>
        <dbReference type="Proteomes" id="UP000465302"/>
    </source>
</evidence>
<organism evidence="2 3">
    <name type="scientific">Mycolicibacterium agri</name>
    <name type="common">Mycobacterium agri</name>
    <dbReference type="NCBI Taxonomy" id="36811"/>
    <lineage>
        <taxon>Bacteria</taxon>
        <taxon>Bacillati</taxon>
        <taxon>Actinomycetota</taxon>
        <taxon>Actinomycetes</taxon>
        <taxon>Mycobacteriales</taxon>
        <taxon>Mycobacteriaceae</taxon>
        <taxon>Mycolicibacterium</taxon>
    </lineage>
</organism>
<proteinExistence type="predicted"/>
<evidence type="ECO:0000313" key="1">
    <source>
        <dbReference type="EMBL" id="GFG51054.1"/>
    </source>
</evidence>
<dbReference type="Proteomes" id="UP000220914">
    <property type="component" value="Unassembled WGS sequence"/>
</dbReference>
<evidence type="ECO:0000313" key="3">
    <source>
        <dbReference type="Proteomes" id="UP000220914"/>
    </source>
</evidence>
<dbReference type="RefSeq" id="WP_097945576.1">
    <property type="nucleotide sequence ID" value="NZ_BLKS01000001.1"/>
</dbReference>
<protein>
    <recommendedName>
        <fullName evidence="5">ESX-1 secretion-associated protein</fullName>
    </recommendedName>
</protein>
<evidence type="ECO:0000313" key="2">
    <source>
        <dbReference type="EMBL" id="PEG32971.1"/>
    </source>
</evidence>
<dbReference type="Proteomes" id="UP000465302">
    <property type="component" value="Unassembled WGS sequence"/>
</dbReference>
<dbReference type="PROSITE" id="PS51257">
    <property type="entry name" value="PROKAR_LIPOPROTEIN"/>
    <property type="match status" value="1"/>
</dbReference>
<reference evidence="1" key="3">
    <citation type="submission" date="2020-02" db="EMBL/GenBank/DDBJ databases">
        <authorList>
            <person name="Matsumoto Y."/>
            <person name="Motooka D."/>
            <person name="Nakamura S."/>
        </authorList>
    </citation>
    <scope>NUCLEOTIDE SEQUENCE</scope>
    <source>
        <strain evidence="1">JCM 6377</strain>
    </source>
</reference>
<gene>
    <name evidence="2" type="ORF">CQY20_33365</name>
    <name evidence="1" type="ORF">MAGR_24950</name>
</gene>
<keyword evidence="3" id="KW-1185">Reference proteome</keyword>
<reference evidence="2 3" key="1">
    <citation type="submission" date="2017-10" db="EMBL/GenBank/DDBJ databases">
        <title>The new phylogeny of genus Mycobacterium.</title>
        <authorList>
            <person name="Tortoli E."/>
            <person name="Trovato A."/>
            <person name="Cirillo D.M."/>
        </authorList>
    </citation>
    <scope>NUCLEOTIDE SEQUENCE [LARGE SCALE GENOMIC DNA]</scope>
    <source>
        <strain evidence="2 3">CCUG37673</strain>
    </source>
</reference>
<accession>A0A2A7MNQ4</accession>
<name>A0A2A7MNQ4_MYCAG</name>
<sequence length="97" mass="9742">MGRIGRIDVDGTGLAWLGASCEQRADAIAKQSAPAVNGGFAATTAAVRALHDDADAAAGRIAERVRSTGQRVAAAGSQFAATETDSSDLVRSATVIA</sequence>
<comment type="caution">
    <text evidence="2">The sequence shown here is derived from an EMBL/GenBank/DDBJ whole genome shotgun (WGS) entry which is preliminary data.</text>
</comment>
<evidence type="ECO:0008006" key="5">
    <source>
        <dbReference type="Google" id="ProtNLM"/>
    </source>
</evidence>
<reference evidence="1 4" key="2">
    <citation type="journal article" date="2019" name="Emerg. Microbes Infect.">
        <title>Comprehensive subspecies identification of 175 nontuberculous mycobacteria species based on 7547 genomic profiles.</title>
        <authorList>
            <person name="Matsumoto Y."/>
            <person name="Kinjo T."/>
            <person name="Motooka D."/>
            <person name="Nabeya D."/>
            <person name="Jung N."/>
            <person name="Uechi K."/>
            <person name="Horii T."/>
            <person name="Iida T."/>
            <person name="Fujita J."/>
            <person name="Nakamura S."/>
        </authorList>
    </citation>
    <scope>NUCLEOTIDE SEQUENCE [LARGE SCALE GENOMIC DNA]</scope>
    <source>
        <strain evidence="1 4">JCM 6377</strain>
    </source>
</reference>